<feature type="region of interest" description="Disordered" evidence="1">
    <location>
        <begin position="1"/>
        <end position="21"/>
    </location>
</feature>
<dbReference type="AlphaFoldDB" id="A0A9W6JQF5"/>
<evidence type="ECO:0000313" key="2">
    <source>
        <dbReference type="EMBL" id="GLK81377.1"/>
    </source>
</evidence>
<sequence>MPQLGRTQFGEGRRSRTRTQQMAGWIPDTAIEPVMAAPVPDVVDLDAPDEQATRRVEAPLSLRARRR</sequence>
<reference evidence="2" key="2">
    <citation type="submission" date="2023-01" db="EMBL/GenBank/DDBJ databases">
        <authorList>
            <person name="Sun Q."/>
            <person name="Evtushenko L."/>
        </authorList>
    </citation>
    <scope>NUCLEOTIDE SEQUENCE</scope>
    <source>
        <strain evidence="2">VKM B-2748</strain>
    </source>
</reference>
<keyword evidence="3" id="KW-1185">Reference proteome</keyword>
<dbReference type="Proteomes" id="UP001143309">
    <property type="component" value="Unassembled WGS sequence"/>
</dbReference>
<reference evidence="2" key="1">
    <citation type="journal article" date="2014" name="Int. J. Syst. Evol. Microbiol.">
        <title>Complete genome sequence of Corynebacterium casei LMG S-19264T (=DSM 44701T), isolated from a smear-ripened cheese.</title>
        <authorList>
            <consortium name="US DOE Joint Genome Institute (JGI-PGF)"/>
            <person name="Walter F."/>
            <person name="Albersmeier A."/>
            <person name="Kalinowski J."/>
            <person name="Ruckert C."/>
        </authorList>
    </citation>
    <scope>NUCLEOTIDE SEQUENCE</scope>
    <source>
        <strain evidence="2">VKM B-2748</strain>
    </source>
</reference>
<accession>A0A9W6JQF5</accession>
<proteinExistence type="predicted"/>
<name>A0A9W6JQF5_9HYPH</name>
<evidence type="ECO:0000256" key="1">
    <source>
        <dbReference type="SAM" id="MobiDB-lite"/>
    </source>
</evidence>
<gene>
    <name evidence="2" type="ORF">GCM10008174_31180</name>
</gene>
<organism evidence="2 3">
    <name type="scientific">Methylopila turkensis</name>
    <dbReference type="NCBI Taxonomy" id="1437816"/>
    <lineage>
        <taxon>Bacteria</taxon>
        <taxon>Pseudomonadati</taxon>
        <taxon>Pseudomonadota</taxon>
        <taxon>Alphaproteobacteria</taxon>
        <taxon>Hyphomicrobiales</taxon>
        <taxon>Methylopilaceae</taxon>
        <taxon>Methylopila</taxon>
    </lineage>
</organism>
<protein>
    <submittedName>
        <fullName evidence="2">Uncharacterized protein</fullName>
    </submittedName>
</protein>
<dbReference type="EMBL" id="BSFL01000003">
    <property type="protein sequence ID" value="GLK81377.1"/>
    <property type="molecule type" value="Genomic_DNA"/>
</dbReference>
<evidence type="ECO:0000313" key="3">
    <source>
        <dbReference type="Proteomes" id="UP001143309"/>
    </source>
</evidence>
<comment type="caution">
    <text evidence="2">The sequence shown here is derived from an EMBL/GenBank/DDBJ whole genome shotgun (WGS) entry which is preliminary data.</text>
</comment>